<dbReference type="GO" id="GO:0032259">
    <property type="term" value="P:methylation"/>
    <property type="evidence" value="ECO:0007669"/>
    <property type="project" value="UniProtKB-KW"/>
</dbReference>
<keyword evidence="5" id="KW-0949">S-adenosyl-L-methionine</keyword>
<evidence type="ECO:0000256" key="5">
    <source>
        <dbReference type="RuleBase" id="RU362022"/>
    </source>
</evidence>
<dbReference type="InParanoid" id="A0A1B7MQ84"/>
<keyword evidence="8" id="KW-1185">Reference proteome</keyword>
<gene>
    <name evidence="7" type="ORF">K503DRAFT_423231</name>
</gene>
<name>A0A1B7MQ84_9AGAM</name>
<organism evidence="7 8">
    <name type="scientific">Rhizopogon vinicolor AM-OR11-026</name>
    <dbReference type="NCBI Taxonomy" id="1314800"/>
    <lineage>
        <taxon>Eukaryota</taxon>
        <taxon>Fungi</taxon>
        <taxon>Dikarya</taxon>
        <taxon>Basidiomycota</taxon>
        <taxon>Agaricomycotina</taxon>
        <taxon>Agaricomycetes</taxon>
        <taxon>Agaricomycetidae</taxon>
        <taxon>Boletales</taxon>
        <taxon>Suillineae</taxon>
        <taxon>Rhizopogonaceae</taxon>
        <taxon>Rhizopogon</taxon>
    </lineage>
</organism>
<dbReference type="Pfam" id="PF04140">
    <property type="entry name" value="ICMT"/>
    <property type="match status" value="1"/>
</dbReference>
<feature type="chain" id="PRO_5008597457" description="Protein-S-isoprenylcysteine O-methyltransferase" evidence="6">
    <location>
        <begin position="17"/>
        <end position="239"/>
    </location>
</feature>
<evidence type="ECO:0000256" key="4">
    <source>
        <dbReference type="ARBA" id="ARBA00023136"/>
    </source>
</evidence>
<keyword evidence="3" id="KW-1133">Transmembrane helix</keyword>
<reference evidence="7 8" key="1">
    <citation type="submission" date="2016-06" db="EMBL/GenBank/DDBJ databases">
        <title>Comparative genomics of the ectomycorrhizal sister species Rhizopogon vinicolor and Rhizopogon vesiculosus (Basidiomycota: Boletales) reveals a divergence of the mating type B locus.</title>
        <authorList>
            <consortium name="DOE Joint Genome Institute"/>
            <person name="Mujic A.B."/>
            <person name="Kuo A."/>
            <person name="Tritt A."/>
            <person name="Lipzen A."/>
            <person name="Chen C."/>
            <person name="Johnson J."/>
            <person name="Sharma A."/>
            <person name="Barry K."/>
            <person name="Grigoriev I.V."/>
            <person name="Spatafora J.W."/>
        </authorList>
    </citation>
    <scope>NUCLEOTIDE SEQUENCE [LARGE SCALE GENOMIC DNA]</scope>
    <source>
        <strain evidence="7 8">AM-OR11-026</strain>
    </source>
</reference>
<dbReference type="PANTHER" id="PTHR43847:SF1">
    <property type="entry name" value="BLL3993 PROTEIN"/>
    <property type="match status" value="1"/>
</dbReference>
<dbReference type="GO" id="GO:0004671">
    <property type="term" value="F:protein C-terminal S-isoprenylcysteine carboxyl O-methyltransferase activity"/>
    <property type="evidence" value="ECO:0007669"/>
    <property type="project" value="UniProtKB-EC"/>
</dbReference>
<dbReference type="InterPro" id="IPR007269">
    <property type="entry name" value="ICMT_MeTrfase"/>
</dbReference>
<comment type="catalytic activity">
    <reaction evidence="5">
        <text>[protein]-C-terminal S-[(2E,6E)-farnesyl]-L-cysteine + S-adenosyl-L-methionine = [protein]-C-terminal S-[(2E,6E)-farnesyl]-L-cysteine methyl ester + S-adenosyl-L-homocysteine</text>
        <dbReference type="Rhea" id="RHEA:21672"/>
        <dbReference type="Rhea" id="RHEA-COMP:12125"/>
        <dbReference type="Rhea" id="RHEA-COMP:12126"/>
        <dbReference type="ChEBI" id="CHEBI:57856"/>
        <dbReference type="ChEBI" id="CHEBI:59789"/>
        <dbReference type="ChEBI" id="CHEBI:90510"/>
        <dbReference type="ChEBI" id="CHEBI:90511"/>
        <dbReference type="EC" id="2.1.1.100"/>
    </reaction>
</comment>
<evidence type="ECO:0000256" key="3">
    <source>
        <dbReference type="ARBA" id="ARBA00022989"/>
    </source>
</evidence>
<dbReference type="EC" id="2.1.1.100" evidence="5"/>
<keyword evidence="5" id="KW-0256">Endoplasmic reticulum</keyword>
<accession>A0A1B7MQ84</accession>
<dbReference type="AlphaFoldDB" id="A0A1B7MQ84"/>
<keyword evidence="5" id="KW-0489">Methyltransferase</keyword>
<proteinExistence type="inferred from homology"/>
<evidence type="ECO:0000313" key="7">
    <source>
        <dbReference type="EMBL" id="OAX34759.1"/>
    </source>
</evidence>
<dbReference type="EMBL" id="KV448571">
    <property type="protein sequence ID" value="OAX34759.1"/>
    <property type="molecule type" value="Genomic_DNA"/>
</dbReference>
<comment type="similarity">
    <text evidence="5">Belongs to the class VI-like SAM-binding methyltransferase superfamily. Isoprenylcysteine carboxyl methyltransferase family.</text>
</comment>
<evidence type="ECO:0000313" key="8">
    <source>
        <dbReference type="Proteomes" id="UP000092154"/>
    </source>
</evidence>
<dbReference type="InterPro" id="IPR052527">
    <property type="entry name" value="Metal_cation-efflux_comp"/>
</dbReference>
<keyword evidence="2" id="KW-0812">Transmembrane</keyword>
<keyword evidence="4" id="KW-0472">Membrane</keyword>
<comment type="subcellular location">
    <subcellularLocation>
        <location evidence="5">Endoplasmic reticulum membrane</location>
        <topology evidence="5">Multi-pass membrane protein</topology>
    </subcellularLocation>
    <subcellularLocation>
        <location evidence="1">Membrane</location>
        <topology evidence="1">Multi-pass membrane protein</topology>
    </subcellularLocation>
</comment>
<dbReference type="OrthoDB" id="422086at2759"/>
<dbReference type="GO" id="GO:0005789">
    <property type="term" value="C:endoplasmic reticulum membrane"/>
    <property type="evidence" value="ECO:0007669"/>
    <property type="project" value="UniProtKB-SubCell"/>
</dbReference>
<evidence type="ECO:0000256" key="6">
    <source>
        <dbReference type="SAM" id="SignalP"/>
    </source>
</evidence>
<evidence type="ECO:0000256" key="2">
    <source>
        <dbReference type="ARBA" id="ARBA00022692"/>
    </source>
</evidence>
<protein>
    <recommendedName>
        <fullName evidence="5">Protein-S-isoprenylcysteine O-methyltransferase</fullName>
        <ecNumber evidence="5">2.1.1.100</ecNumber>
    </recommendedName>
</protein>
<dbReference type="STRING" id="1314800.A0A1B7MQ84"/>
<dbReference type="Proteomes" id="UP000092154">
    <property type="component" value="Unassembled WGS sequence"/>
</dbReference>
<keyword evidence="5" id="KW-0808">Transferase</keyword>
<keyword evidence="6" id="KW-0732">Signal</keyword>
<feature type="signal peptide" evidence="6">
    <location>
        <begin position="1"/>
        <end position="16"/>
    </location>
</feature>
<evidence type="ECO:0000256" key="1">
    <source>
        <dbReference type="ARBA" id="ARBA00004141"/>
    </source>
</evidence>
<sequence length="239" mass="26607">MMSLLKIPFILSSAAAIQVALTPPNPSSSNEVVRNTFNERVLIRRIRYGLPFAKGLYWAISSTEIAIIASRAAGLSALPSAIQHVIGSFIGRIQDTPITSSFLTGTSLVVAGGLIRWWCFRTLGRFFTFELSVRKEHQLITTGPYAIIRHPAYTGTTMQFIGVLILYGSRSSWLRDSGVLESIPGLKAFVLIWLVERSIAGAGLLLRINQEDQVVKSHFGDEWKRWAKVVRYRLIPGVY</sequence>
<dbReference type="Gene3D" id="1.20.120.1630">
    <property type="match status" value="1"/>
</dbReference>
<dbReference type="PANTHER" id="PTHR43847">
    <property type="entry name" value="BLL3993 PROTEIN"/>
    <property type="match status" value="1"/>
</dbReference>